<comment type="caution">
    <text evidence="6">The sequence shown here is derived from an EMBL/GenBank/DDBJ whole genome shotgun (WGS) entry which is preliminary data.</text>
</comment>
<dbReference type="InterPro" id="IPR001670">
    <property type="entry name" value="ADH_Fe/GldA"/>
</dbReference>
<evidence type="ECO:0000259" key="5">
    <source>
        <dbReference type="Pfam" id="PF25137"/>
    </source>
</evidence>
<gene>
    <name evidence="6" type="ORF">ACFFIA_15375</name>
</gene>
<comment type="similarity">
    <text evidence="1">Belongs to the iron-containing alcohol dehydrogenase family.</text>
</comment>
<protein>
    <submittedName>
        <fullName evidence="6">Iron-containing alcohol dehydrogenase</fullName>
        <ecNumber evidence="6">1.1.1.1</ecNumber>
    </submittedName>
</protein>
<dbReference type="GO" id="GO:0004022">
    <property type="term" value="F:alcohol dehydrogenase (NAD+) activity"/>
    <property type="evidence" value="ECO:0007669"/>
    <property type="project" value="UniProtKB-EC"/>
</dbReference>
<keyword evidence="7" id="KW-1185">Reference proteome</keyword>
<keyword evidence="2 6" id="KW-0560">Oxidoreductase</keyword>
<reference evidence="6 7" key="1">
    <citation type="submission" date="2024-09" db="EMBL/GenBank/DDBJ databases">
        <authorList>
            <person name="Sun Q."/>
            <person name="Mori K."/>
        </authorList>
    </citation>
    <scope>NUCLEOTIDE SEQUENCE [LARGE SCALE GENOMIC DNA]</scope>
    <source>
        <strain evidence="6 7">TBRC 3947</strain>
    </source>
</reference>
<evidence type="ECO:0000313" key="7">
    <source>
        <dbReference type="Proteomes" id="UP001589867"/>
    </source>
</evidence>
<dbReference type="Gene3D" id="3.40.50.1970">
    <property type="match status" value="1"/>
</dbReference>
<dbReference type="Pfam" id="PF25137">
    <property type="entry name" value="ADH_Fe_C"/>
    <property type="match status" value="1"/>
</dbReference>
<organism evidence="6 7">
    <name type="scientific">Phytohabitans kaempferiae</name>
    <dbReference type="NCBI Taxonomy" id="1620943"/>
    <lineage>
        <taxon>Bacteria</taxon>
        <taxon>Bacillati</taxon>
        <taxon>Actinomycetota</taxon>
        <taxon>Actinomycetes</taxon>
        <taxon>Micromonosporales</taxon>
        <taxon>Micromonosporaceae</taxon>
    </lineage>
</organism>
<dbReference type="InterPro" id="IPR039697">
    <property type="entry name" value="Alcohol_dehydrogenase_Fe"/>
</dbReference>
<evidence type="ECO:0000259" key="4">
    <source>
        <dbReference type="Pfam" id="PF00465"/>
    </source>
</evidence>
<dbReference type="SUPFAM" id="SSF56796">
    <property type="entry name" value="Dehydroquinate synthase-like"/>
    <property type="match status" value="1"/>
</dbReference>
<dbReference type="Proteomes" id="UP001589867">
    <property type="component" value="Unassembled WGS sequence"/>
</dbReference>
<dbReference type="PANTHER" id="PTHR11496:SF102">
    <property type="entry name" value="ALCOHOL DEHYDROGENASE 4"/>
    <property type="match status" value="1"/>
</dbReference>
<dbReference type="Gene3D" id="1.20.1090.10">
    <property type="entry name" value="Dehydroquinate synthase-like - alpha domain"/>
    <property type="match status" value="1"/>
</dbReference>
<evidence type="ECO:0000256" key="3">
    <source>
        <dbReference type="ARBA" id="ARBA00023027"/>
    </source>
</evidence>
<name>A0ABV6M3L6_9ACTN</name>
<evidence type="ECO:0000256" key="1">
    <source>
        <dbReference type="ARBA" id="ARBA00007358"/>
    </source>
</evidence>
<evidence type="ECO:0000256" key="2">
    <source>
        <dbReference type="ARBA" id="ARBA00023002"/>
    </source>
</evidence>
<dbReference type="EC" id="1.1.1.1" evidence="6"/>
<dbReference type="PROSITE" id="PS00913">
    <property type="entry name" value="ADH_IRON_1"/>
    <property type="match status" value="1"/>
</dbReference>
<evidence type="ECO:0000313" key="6">
    <source>
        <dbReference type="EMBL" id="MFC0529038.1"/>
    </source>
</evidence>
<feature type="domain" description="Fe-containing alcohol dehydrogenase-like C-terminal" evidence="5">
    <location>
        <begin position="187"/>
        <end position="392"/>
    </location>
</feature>
<accession>A0ABV6M3L6</accession>
<keyword evidence="3" id="KW-0520">NAD</keyword>
<dbReference type="EMBL" id="JBHLUH010000023">
    <property type="protein sequence ID" value="MFC0529038.1"/>
    <property type="molecule type" value="Genomic_DNA"/>
</dbReference>
<sequence>MTLSVVRSPSQAFLGEQTRFLVGRLCRPFGSRVLVIADPAVAQSAAFGDIVAALKDSDLVIELFTEIRPELPVADLVAAVQVAEAFGPSALVGVGGGSAIDLAKLVAAMTTHGGALEDYYGESRLPGPSVPVIAVPTTAGTGTECSPVAVVTDPELGAKVGVSSTHLIPRVAVCDPVLTLTCPRAVTVHSGLDALSHAVESFTARPRADGEWDPVTDVFIGKNDVTDDHAITALGLLAGNLAQAVESPDDIAVRDRVMRGSFHAGVAFSHAGNGLAHALQYPVGSDTGTSHGLGVALLLPYCLADARDALSDEFVRMSVAVGIEPDPAGKAFLRWYDDLLTVLDMPRSLAEIGVEPADLPGLARRASTGTRLLRNHRRPTDEPSLVRVLERAWEGDHG</sequence>
<proteinExistence type="inferred from homology"/>
<dbReference type="InterPro" id="IPR056798">
    <property type="entry name" value="ADH_Fe_C"/>
</dbReference>
<dbReference type="Pfam" id="PF00465">
    <property type="entry name" value="Fe-ADH"/>
    <property type="match status" value="1"/>
</dbReference>
<feature type="domain" description="Alcohol dehydrogenase iron-type/glycerol dehydrogenase GldA" evidence="4">
    <location>
        <begin position="9"/>
        <end position="176"/>
    </location>
</feature>
<dbReference type="RefSeq" id="WP_377251395.1">
    <property type="nucleotide sequence ID" value="NZ_JBHLUH010000023.1"/>
</dbReference>
<dbReference type="InterPro" id="IPR018211">
    <property type="entry name" value="ADH_Fe_CS"/>
</dbReference>
<dbReference type="PANTHER" id="PTHR11496">
    <property type="entry name" value="ALCOHOL DEHYDROGENASE"/>
    <property type="match status" value="1"/>
</dbReference>